<reference evidence="2" key="1">
    <citation type="journal article" date="2020" name="mSystems">
        <title>Genome- and Community-Level Interaction Insights into Carbon Utilization and Element Cycling Functions of Hydrothermarchaeota in Hydrothermal Sediment.</title>
        <authorList>
            <person name="Zhou Z."/>
            <person name="Liu Y."/>
            <person name="Xu W."/>
            <person name="Pan J."/>
            <person name="Luo Z.H."/>
            <person name="Li M."/>
        </authorList>
    </citation>
    <scope>NUCLEOTIDE SEQUENCE [LARGE SCALE GENOMIC DNA]</scope>
    <source>
        <strain evidence="2">SpSt-1</strain>
    </source>
</reference>
<comment type="caution">
    <text evidence="2">The sequence shown here is derived from an EMBL/GenBank/DDBJ whole genome shotgun (WGS) entry which is preliminary data.</text>
</comment>
<dbReference type="EMBL" id="DRUB01000128">
    <property type="protein sequence ID" value="HHR96478.1"/>
    <property type="molecule type" value="Genomic_DNA"/>
</dbReference>
<feature type="transmembrane region" description="Helical" evidence="1">
    <location>
        <begin position="68"/>
        <end position="87"/>
    </location>
</feature>
<keyword evidence="1" id="KW-0812">Transmembrane</keyword>
<organism evidence="2">
    <name type="scientific">Ignisphaera aggregans</name>
    <dbReference type="NCBI Taxonomy" id="334771"/>
    <lineage>
        <taxon>Archaea</taxon>
        <taxon>Thermoproteota</taxon>
        <taxon>Thermoprotei</taxon>
        <taxon>Desulfurococcales</taxon>
        <taxon>Desulfurococcaceae</taxon>
        <taxon>Ignisphaera</taxon>
    </lineage>
</organism>
<name>A0A7C5YZN3_9CREN</name>
<accession>A0A7C5YZN3</accession>
<proteinExistence type="predicted"/>
<gene>
    <name evidence="2" type="ORF">ENL47_06645</name>
</gene>
<sequence length="93" mass="10707">MRHLFTYMGIGLFVIALFLSILAYRDIDASYNLLLIEKAYGIELVDRALYFDYALDSTSLYLKGLKQFFFAVIFYLASFFILLRQILIRGGAG</sequence>
<protein>
    <submittedName>
        <fullName evidence="2">Uncharacterized protein</fullName>
    </submittedName>
</protein>
<keyword evidence="1" id="KW-1133">Transmembrane helix</keyword>
<keyword evidence="1" id="KW-0472">Membrane</keyword>
<evidence type="ECO:0000256" key="1">
    <source>
        <dbReference type="SAM" id="Phobius"/>
    </source>
</evidence>
<dbReference type="AlphaFoldDB" id="A0A7C5YZN3"/>
<evidence type="ECO:0000313" key="2">
    <source>
        <dbReference type="EMBL" id="HHR96478.1"/>
    </source>
</evidence>
<feature type="transmembrane region" description="Helical" evidence="1">
    <location>
        <begin position="7"/>
        <end position="24"/>
    </location>
</feature>